<accession>A0A938WR04</accession>
<dbReference type="EMBL" id="JACJJG010000001">
    <property type="protein sequence ID" value="MBM6672382.1"/>
    <property type="molecule type" value="Genomic_DNA"/>
</dbReference>
<proteinExistence type="predicted"/>
<dbReference type="RefSeq" id="WP_140406908.1">
    <property type="nucleotide sequence ID" value="NZ_JACJJG010000001.1"/>
</dbReference>
<dbReference type="Proteomes" id="UP000706891">
    <property type="component" value="Unassembled WGS sequence"/>
</dbReference>
<evidence type="ECO:0000313" key="1">
    <source>
        <dbReference type="EMBL" id="MBM6672382.1"/>
    </source>
</evidence>
<keyword evidence="2" id="KW-1185">Reference proteome</keyword>
<comment type="caution">
    <text evidence="1">The sequence shown here is derived from an EMBL/GenBank/DDBJ whole genome shotgun (WGS) entry which is preliminary data.</text>
</comment>
<sequence length="114" mass="12641">MITRTSTPQSIGAVLDSMKHNALQAVKQTIQEGQLQSVPLGGDIRMGWTDEDGRTRSRTLTGLSFDGERLKVQVADHSLPFILDEQQLPCGSHIWLMQVNDAVRNTLARQKQTA</sequence>
<reference evidence="1" key="1">
    <citation type="submission" date="2020-08" db="EMBL/GenBank/DDBJ databases">
        <authorList>
            <person name="Cejkova D."/>
            <person name="Kubasova T."/>
            <person name="Jahodarova E."/>
            <person name="Rychlik I."/>
        </authorList>
    </citation>
    <scope>NUCLEOTIDE SEQUENCE</scope>
    <source>
        <strain evidence="1">An824</strain>
    </source>
</reference>
<dbReference type="AlphaFoldDB" id="A0A938WR04"/>
<reference evidence="1" key="2">
    <citation type="journal article" date="2021" name="Sci. Rep.">
        <title>The distribution of antibiotic resistance genes in chicken gut microbiota commensals.</title>
        <authorList>
            <person name="Juricova H."/>
            <person name="Matiasovicova J."/>
            <person name="Kubasova T."/>
            <person name="Cejkova D."/>
            <person name="Rychlik I."/>
        </authorList>
    </citation>
    <scope>NUCLEOTIDE SEQUENCE</scope>
    <source>
        <strain evidence="1">An824</strain>
    </source>
</reference>
<evidence type="ECO:0000313" key="2">
    <source>
        <dbReference type="Proteomes" id="UP000706891"/>
    </source>
</evidence>
<organism evidence="1 2">
    <name type="scientific">Marseilla massiliensis</name>
    <dbReference type="NCBI Taxonomy" id="1841864"/>
    <lineage>
        <taxon>Bacteria</taxon>
        <taxon>Pseudomonadati</taxon>
        <taxon>Bacteroidota</taxon>
        <taxon>Bacteroidia</taxon>
        <taxon>Bacteroidales</taxon>
        <taxon>Prevotellaceae</taxon>
        <taxon>Marseilla</taxon>
    </lineage>
</organism>
<gene>
    <name evidence="1" type="ORF">H6A34_00545</name>
</gene>
<protein>
    <submittedName>
        <fullName evidence="1">Uncharacterized protein</fullName>
    </submittedName>
</protein>
<name>A0A938WR04_9BACT</name>